<proteinExistence type="predicted"/>
<reference evidence="4 5" key="1">
    <citation type="submission" date="2020-08" db="EMBL/GenBank/DDBJ databases">
        <authorList>
            <person name="Liu C."/>
            <person name="Sun Q."/>
        </authorList>
    </citation>
    <scope>NUCLEOTIDE SEQUENCE [LARGE SCALE GENOMIC DNA]</scope>
    <source>
        <strain evidence="4 5">NSJ-29</strain>
    </source>
</reference>
<feature type="compositionally biased region" description="Polar residues" evidence="1">
    <location>
        <begin position="572"/>
        <end position="583"/>
    </location>
</feature>
<dbReference type="EMBL" id="CP060635">
    <property type="protein sequence ID" value="QNM07946.1"/>
    <property type="molecule type" value="Genomic_DNA"/>
</dbReference>
<evidence type="ECO:0000256" key="1">
    <source>
        <dbReference type="SAM" id="MobiDB-lite"/>
    </source>
</evidence>
<feature type="signal peptide" evidence="3">
    <location>
        <begin position="1"/>
        <end position="28"/>
    </location>
</feature>
<name>A0A7G9GAW4_9FIRM</name>
<evidence type="ECO:0000313" key="5">
    <source>
        <dbReference type="Proteomes" id="UP000515860"/>
    </source>
</evidence>
<feature type="transmembrane region" description="Helical" evidence="2">
    <location>
        <begin position="618"/>
        <end position="638"/>
    </location>
</feature>
<keyword evidence="2" id="KW-1133">Transmembrane helix</keyword>
<keyword evidence="5" id="KW-1185">Reference proteome</keyword>
<accession>A0A7G9GAW4</accession>
<keyword evidence="2" id="KW-0472">Membrane</keyword>
<sequence>MKKRLLTFLTAIALIAGCIAVPTVEAQAATVNVYSAVSPDPSYQVFYISTDDWAHTRYDLFDGTTWTYDQRLNSSSGELHLDPRVDYDIYVYQVDDSGNYVEGTEVSARSMLAHDYTVSYNLYDASGNLVKTTTEETGTVAIDDSFVFTADEQIEEDGMEYDLSSAYSQLPISYGTGRYTFDYSAYNPAAIEACVYYVDDRGNVLKTNPIALEYYGGNVTFNVEKNITIDGRSYTKFSGPDTVTLNYFSPVLDYDIVYVEDEPAVSYPYTVKINYTDSATGAVLGTQYETITAEDSSVDEVQLTVPGSLEISSNGSVFYYHADQTVIGHDPEGTVRSYDVPYSLFDQQTPYYWDIRLVDSASGSLLDETLIEIPVDETRSYTPEAQINVNGTDYILDGAMSASYDRHYDDPSSRILYVYYNQVGTVIDSEQVVNISFRSVSDNTVLFSEEVTVPAGSNYSREIPDTYDANGTQYVKLAGQDEALVYNYNTPQRDLTAYYRDVNDLQNVDTVVTQEETIYYDVPVIEEETVLTPVTVITNPTTGETQTYTPAGELVDQTTTTPTEEIEDEQVPQGNQDLNQSKNNNRDTQDNAGTENIDDEEVPKANQDLTSKSGVNPFLIGGISVAAAAVLVILYILISKKRKENGRK</sequence>
<protein>
    <submittedName>
        <fullName evidence="4">Uncharacterized protein</fullName>
    </submittedName>
</protein>
<feature type="region of interest" description="Disordered" evidence="1">
    <location>
        <begin position="560"/>
        <end position="611"/>
    </location>
</feature>
<feature type="chain" id="PRO_5029007466" evidence="3">
    <location>
        <begin position="29"/>
        <end position="648"/>
    </location>
</feature>
<evidence type="ECO:0000313" key="4">
    <source>
        <dbReference type="EMBL" id="QNM07946.1"/>
    </source>
</evidence>
<dbReference type="PROSITE" id="PS51257">
    <property type="entry name" value="PROKAR_LIPOPROTEIN"/>
    <property type="match status" value="1"/>
</dbReference>
<dbReference type="KEGG" id="whj:H9Q79_13655"/>
<gene>
    <name evidence="4" type="ORF">H9Q79_13655</name>
</gene>
<dbReference type="AlphaFoldDB" id="A0A7G9GAW4"/>
<dbReference type="Proteomes" id="UP000515860">
    <property type="component" value="Chromosome"/>
</dbReference>
<evidence type="ECO:0000256" key="3">
    <source>
        <dbReference type="SAM" id="SignalP"/>
    </source>
</evidence>
<evidence type="ECO:0000256" key="2">
    <source>
        <dbReference type="SAM" id="Phobius"/>
    </source>
</evidence>
<dbReference type="RefSeq" id="WP_118644318.1">
    <property type="nucleotide sequence ID" value="NZ_CP060635.1"/>
</dbReference>
<organism evidence="4 5">
    <name type="scientific">Wansuia hejianensis</name>
    <dbReference type="NCBI Taxonomy" id="2763667"/>
    <lineage>
        <taxon>Bacteria</taxon>
        <taxon>Bacillati</taxon>
        <taxon>Bacillota</taxon>
        <taxon>Clostridia</taxon>
        <taxon>Lachnospirales</taxon>
        <taxon>Lachnospiraceae</taxon>
        <taxon>Wansuia</taxon>
    </lineage>
</organism>
<keyword evidence="2" id="KW-0812">Transmembrane</keyword>
<keyword evidence="3" id="KW-0732">Signal</keyword>